<organism evidence="3 4">
    <name type="scientific">Microterricola gilva</name>
    <dbReference type="NCBI Taxonomy" id="393267"/>
    <lineage>
        <taxon>Bacteria</taxon>
        <taxon>Bacillati</taxon>
        <taxon>Actinomycetota</taxon>
        <taxon>Actinomycetes</taxon>
        <taxon>Micrococcales</taxon>
        <taxon>Microbacteriaceae</taxon>
        <taxon>Microterricola</taxon>
    </lineage>
</organism>
<gene>
    <name evidence="3" type="ORF">EV379_0580</name>
</gene>
<name>A0A4Q8AK93_9MICO</name>
<dbReference type="PRINTS" id="PR00411">
    <property type="entry name" value="PNDRDTASEI"/>
</dbReference>
<dbReference type="EMBL" id="SHLC01000001">
    <property type="protein sequence ID" value="RZU64285.1"/>
    <property type="molecule type" value="Genomic_DNA"/>
</dbReference>
<dbReference type="PANTHER" id="PTHR43539">
    <property type="entry name" value="FLAVIN-BINDING MONOOXYGENASE-LIKE PROTEIN (AFU_ORTHOLOGUE AFUA_4G09220)"/>
    <property type="match status" value="1"/>
</dbReference>
<evidence type="ECO:0000259" key="2">
    <source>
        <dbReference type="Pfam" id="PF07992"/>
    </source>
</evidence>
<dbReference type="InterPro" id="IPR036188">
    <property type="entry name" value="FAD/NAD-bd_sf"/>
</dbReference>
<sequence length="451" mass="47213">MSVAGAAADRARLPIVVIGAGPVGLAAAAHLIERGESFVLLEAGATVAAAVREWAHVRLFSPWSIVTDSAAVRLLEATGWPAPDAAALPFGHELVSDYLEPLAALPAIAAALRLNTEVLAVTRDGADKTRSRRRDRSPFVLRVRDADGVVEELAARAVIDASGTWRTPNPIGAGGLPPLGSEADGVSALLETAMPDVLGPARARFAGRSVAVVGSGHSATNTLLALATLARDEPETRLHWVIRGASAARSYGSDADELPARGAIGSRLRRLVESGAITLHERFGITALEELDGALRVHGRRAGEPVTLDVDRLVAATGFRPDLGVLRELRIELDDIVEAPRALAPLIDPNLHSCGSVPAHGEAELRHPEGDVYIVGMKSYGRAPTFLLATGYEQVRSVVARLAGDHESARLVQLVLPETGVCNTDDAGDAGGDACCADPAPVRVELSLSRP</sequence>
<protein>
    <submittedName>
        <fullName evidence="3">Cation diffusion facilitator CzcD-associated flavoprotein CzcO</fullName>
    </submittedName>
</protein>
<reference evidence="3 4" key="1">
    <citation type="submission" date="2019-02" db="EMBL/GenBank/DDBJ databases">
        <title>Sequencing the genomes of 1000 actinobacteria strains.</title>
        <authorList>
            <person name="Klenk H.-P."/>
        </authorList>
    </citation>
    <scope>NUCLEOTIDE SEQUENCE [LARGE SCALE GENOMIC DNA]</scope>
    <source>
        <strain evidence="3 4">DSM 18319</strain>
    </source>
</reference>
<accession>A0A4Q8AK93</accession>
<dbReference type="AlphaFoldDB" id="A0A4Q8AK93"/>
<comment type="caution">
    <text evidence="3">The sequence shown here is derived from an EMBL/GenBank/DDBJ whole genome shotgun (WGS) entry which is preliminary data.</text>
</comment>
<dbReference type="PRINTS" id="PR00368">
    <property type="entry name" value="FADPNR"/>
</dbReference>
<dbReference type="RefSeq" id="WP_130504813.1">
    <property type="nucleotide sequence ID" value="NZ_SHLC01000001.1"/>
</dbReference>
<evidence type="ECO:0000313" key="3">
    <source>
        <dbReference type="EMBL" id="RZU64285.1"/>
    </source>
</evidence>
<dbReference type="Proteomes" id="UP000291483">
    <property type="component" value="Unassembled WGS sequence"/>
</dbReference>
<dbReference type="OrthoDB" id="7279140at2"/>
<proteinExistence type="predicted"/>
<feature type="domain" description="FAD/NAD(P)-binding" evidence="2">
    <location>
        <begin position="15"/>
        <end position="335"/>
    </location>
</feature>
<dbReference type="Gene3D" id="3.50.50.60">
    <property type="entry name" value="FAD/NAD(P)-binding domain"/>
    <property type="match status" value="1"/>
</dbReference>
<evidence type="ECO:0000313" key="4">
    <source>
        <dbReference type="Proteomes" id="UP000291483"/>
    </source>
</evidence>
<dbReference type="InterPro" id="IPR023753">
    <property type="entry name" value="FAD/NAD-binding_dom"/>
</dbReference>
<dbReference type="InterPro" id="IPR050982">
    <property type="entry name" value="Auxin_biosynth/cation_transpt"/>
</dbReference>
<dbReference type="GO" id="GO:0004497">
    <property type="term" value="F:monooxygenase activity"/>
    <property type="evidence" value="ECO:0007669"/>
    <property type="project" value="TreeGrafter"/>
</dbReference>
<dbReference type="Pfam" id="PF07992">
    <property type="entry name" value="Pyr_redox_2"/>
    <property type="match status" value="1"/>
</dbReference>
<evidence type="ECO:0000256" key="1">
    <source>
        <dbReference type="ARBA" id="ARBA00023002"/>
    </source>
</evidence>
<keyword evidence="1" id="KW-0560">Oxidoreductase</keyword>
<dbReference type="SUPFAM" id="SSF51905">
    <property type="entry name" value="FAD/NAD(P)-binding domain"/>
    <property type="match status" value="1"/>
</dbReference>
<dbReference type="PANTHER" id="PTHR43539:SF78">
    <property type="entry name" value="FLAVIN-CONTAINING MONOOXYGENASE"/>
    <property type="match status" value="1"/>
</dbReference>
<dbReference type="GO" id="GO:0050660">
    <property type="term" value="F:flavin adenine dinucleotide binding"/>
    <property type="evidence" value="ECO:0007669"/>
    <property type="project" value="TreeGrafter"/>
</dbReference>
<keyword evidence="4" id="KW-1185">Reference proteome</keyword>